<evidence type="ECO:0000259" key="2">
    <source>
        <dbReference type="Pfam" id="PF00857"/>
    </source>
</evidence>
<evidence type="ECO:0000313" key="3">
    <source>
        <dbReference type="EMBL" id="VFS84813.1"/>
    </source>
</evidence>
<dbReference type="Pfam" id="PF00857">
    <property type="entry name" value="Isochorismatase"/>
    <property type="match status" value="1"/>
</dbReference>
<reference evidence="3 4" key="1">
    <citation type="submission" date="2019-03" db="EMBL/GenBank/DDBJ databases">
        <authorList>
            <consortium name="Pathogen Informatics"/>
        </authorList>
    </citation>
    <scope>NUCLEOTIDE SEQUENCE [LARGE SCALE GENOMIC DNA]</scope>
    <source>
        <strain evidence="3 4">NCTC12993</strain>
    </source>
</reference>
<accession>A0A485CJJ6</accession>
<dbReference type="EC" id="3.3.2.1" evidence="3"/>
<sequence length="143" mass="15660">MGPGLTRSPEQQRVIAALAPDEADTVLVKWRYSAFHRSPLEQMLKESGRNQLIITGVYAHIGCMTTATDAFMRDIKPFFVADALADFSRDEHLMSLKYVAGRSGRVVMTDELLPSYPGQQRSAACAGAAAVGRIRRAVSMTIT</sequence>
<evidence type="ECO:0000256" key="1">
    <source>
        <dbReference type="ARBA" id="ARBA00022801"/>
    </source>
</evidence>
<gene>
    <name evidence="3" type="primary">entB_2</name>
    <name evidence="3" type="ORF">NCTC12993_06509</name>
</gene>
<organism evidence="3 4">
    <name type="scientific">Kluyvera cryocrescens</name>
    <name type="common">Kluyvera citrophila</name>
    <dbReference type="NCBI Taxonomy" id="580"/>
    <lineage>
        <taxon>Bacteria</taxon>
        <taxon>Pseudomonadati</taxon>
        <taxon>Pseudomonadota</taxon>
        <taxon>Gammaproteobacteria</taxon>
        <taxon>Enterobacterales</taxon>
        <taxon>Enterobacteriaceae</taxon>
        <taxon>Kluyvera</taxon>
    </lineage>
</organism>
<dbReference type="PANTHER" id="PTHR43540:SF3">
    <property type="entry name" value="ENTEROBACTIN SYNTHASE COMPONENT B"/>
    <property type="match status" value="1"/>
</dbReference>
<dbReference type="GO" id="GO:0008908">
    <property type="term" value="F:isochorismatase activity"/>
    <property type="evidence" value="ECO:0007669"/>
    <property type="project" value="UniProtKB-EC"/>
</dbReference>
<dbReference type="EMBL" id="CAADJD010000026">
    <property type="protein sequence ID" value="VFS84813.1"/>
    <property type="molecule type" value="Genomic_DNA"/>
</dbReference>
<evidence type="ECO:0000313" key="4">
    <source>
        <dbReference type="Proteomes" id="UP000401081"/>
    </source>
</evidence>
<dbReference type="InterPro" id="IPR000868">
    <property type="entry name" value="Isochorismatase-like_dom"/>
</dbReference>
<keyword evidence="4" id="KW-1185">Reference proteome</keyword>
<proteinExistence type="predicted"/>
<dbReference type="InterPro" id="IPR016291">
    <property type="entry name" value="Isochorismatase"/>
</dbReference>
<protein>
    <submittedName>
        <fullName evidence="3">Isochorismatase</fullName>
        <ecNumber evidence="3">3.3.2.1</ecNumber>
    </submittedName>
</protein>
<dbReference type="SUPFAM" id="SSF52499">
    <property type="entry name" value="Isochorismatase-like hydrolases"/>
    <property type="match status" value="1"/>
</dbReference>
<dbReference type="InterPro" id="IPR036380">
    <property type="entry name" value="Isochorismatase-like_sf"/>
</dbReference>
<name>A0A485CJJ6_KLUCR</name>
<dbReference type="PRINTS" id="PR01398">
    <property type="entry name" value="ISCHRISMTASE"/>
</dbReference>
<feature type="domain" description="Isochorismatase-like" evidence="2">
    <location>
        <begin position="5"/>
        <end position="109"/>
    </location>
</feature>
<dbReference type="Gene3D" id="3.40.50.850">
    <property type="entry name" value="Isochorismatase-like"/>
    <property type="match status" value="1"/>
</dbReference>
<dbReference type="AlphaFoldDB" id="A0A485CJJ6"/>
<dbReference type="PANTHER" id="PTHR43540">
    <property type="entry name" value="PEROXYUREIDOACRYLATE/UREIDOACRYLATE AMIDOHYDROLASE-RELATED"/>
    <property type="match status" value="1"/>
</dbReference>
<dbReference type="Proteomes" id="UP000401081">
    <property type="component" value="Unassembled WGS sequence"/>
</dbReference>
<keyword evidence="1 3" id="KW-0378">Hydrolase</keyword>
<dbReference type="InterPro" id="IPR050272">
    <property type="entry name" value="Isochorismatase-like_hydrls"/>
</dbReference>